<dbReference type="Pfam" id="PF13560">
    <property type="entry name" value="HTH_31"/>
    <property type="match status" value="1"/>
</dbReference>
<dbReference type="EMBL" id="JACOFV010000002">
    <property type="protein sequence ID" value="MBC3860961.1"/>
    <property type="molecule type" value="Genomic_DNA"/>
</dbReference>
<proteinExistence type="predicted"/>
<dbReference type="InterPro" id="IPR041413">
    <property type="entry name" value="MLTR_LBD"/>
</dbReference>
<dbReference type="Gene3D" id="1.10.260.40">
    <property type="entry name" value="lambda repressor-like DNA-binding domains"/>
    <property type="match status" value="1"/>
</dbReference>
<evidence type="ECO:0000313" key="2">
    <source>
        <dbReference type="EMBL" id="MBC3860961.1"/>
    </source>
</evidence>
<keyword evidence="3" id="KW-1185">Reference proteome</keyword>
<evidence type="ECO:0000259" key="1">
    <source>
        <dbReference type="SMART" id="SM00530"/>
    </source>
</evidence>
<reference evidence="2" key="1">
    <citation type="submission" date="2020-08" db="EMBL/GenBank/DDBJ databases">
        <title>Novel species isolated from subtropical streams in China.</title>
        <authorList>
            <person name="Lu H."/>
        </authorList>
    </citation>
    <scope>NUCLEOTIDE SEQUENCE</scope>
    <source>
        <strain evidence="2">KACC 12607</strain>
    </source>
</reference>
<dbReference type="GO" id="GO:0003677">
    <property type="term" value="F:DNA binding"/>
    <property type="evidence" value="ECO:0007669"/>
    <property type="project" value="InterPro"/>
</dbReference>
<dbReference type="Pfam" id="PF17765">
    <property type="entry name" value="MLTR_LBD"/>
    <property type="match status" value="1"/>
</dbReference>
<dbReference type="InterPro" id="IPR001387">
    <property type="entry name" value="Cro/C1-type_HTH"/>
</dbReference>
<dbReference type="SMART" id="SM00530">
    <property type="entry name" value="HTH_XRE"/>
    <property type="match status" value="1"/>
</dbReference>
<protein>
    <submittedName>
        <fullName evidence="2">Helix-turn-helix domain-containing protein</fullName>
    </submittedName>
</protein>
<organism evidence="2 3">
    <name type="scientific">Undibacterium jejuense</name>
    <dbReference type="NCBI Taxonomy" id="1344949"/>
    <lineage>
        <taxon>Bacteria</taxon>
        <taxon>Pseudomonadati</taxon>
        <taxon>Pseudomonadota</taxon>
        <taxon>Betaproteobacteria</taxon>
        <taxon>Burkholderiales</taxon>
        <taxon>Oxalobacteraceae</taxon>
        <taxon>Undibacterium</taxon>
    </lineage>
</organism>
<name>A0A923HJR7_9BURK</name>
<dbReference type="AlphaFoldDB" id="A0A923HJR7"/>
<dbReference type="PANTHER" id="PTHR35010">
    <property type="entry name" value="BLL4672 PROTEIN-RELATED"/>
    <property type="match status" value="1"/>
</dbReference>
<comment type="caution">
    <text evidence="2">The sequence shown here is derived from an EMBL/GenBank/DDBJ whole genome shotgun (WGS) entry which is preliminary data.</text>
</comment>
<dbReference type="RefSeq" id="WP_186910910.1">
    <property type="nucleotide sequence ID" value="NZ_JACOFV010000002.1"/>
</dbReference>
<feature type="domain" description="HTH cro/C1-type" evidence="1">
    <location>
        <begin position="42"/>
        <end position="114"/>
    </location>
</feature>
<dbReference type="PANTHER" id="PTHR35010:SF2">
    <property type="entry name" value="BLL4672 PROTEIN"/>
    <property type="match status" value="1"/>
</dbReference>
<accession>A0A923HJR7</accession>
<sequence>MGNLITSTDRPVYSNSAPLATAVPDSLAVTKGQNAHQALGNFLRARRESLDPARLGLPRTGRRRTPGLRREDVAALADIGITWYTKLEQGRSIKVSARALAAITQALQCTDTETAHVFALAGMSSAPSIAEKPGCEKVSPVGQLILDQLHPIPGLMQNARFDILGYNQAFQRLMNVDLAGIPKSDRNCIYLAMTHPVWRASMSDCQDAIPRMVAQFRAAMGEHLHDSLWEKQLQRFMNTSSEFRDAWQRYEVRSVENQVKQFHHPQAGILNLQLTNWWSAPKNGDRLMIYVPVDEESKHRLELLTDLCE</sequence>
<gene>
    <name evidence="2" type="ORF">H8K32_02520</name>
</gene>
<dbReference type="InterPro" id="IPR010982">
    <property type="entry name" value="Lambda_DNA-bd_dom_sf"/>
</dbReference>
<evidence type="ECO:0000313" key="3">
    <source>
        <dbReference type="Proteomes" id="UP000634011"/>
    </source>
</evidence>
<dbReference type="Proteomes" id="UP000634011">
    <property type="component" value="Unassembled WGS sequence"/>
</dbReference>
<dbReference type="CDD" id="cd00093">
    <property type="entry name" value="HTH_XRE"/>
    <property type="match status" value="1"/>
</dbReference>
<dbReference type="Gene3D" id="3.30.450.180">
    <property type="match status" value="1"/>
</dbReference>
<dbReference type="SUPFAM" id="SSF47413">
    <property type="entry name" value="lambda repressor-like DNA-binding domains"/>
    <property type="match status" value="1"/>
</dbReference>